<evidence type="ECO:0000256" key="1">
    <source>
        <dbReference type="ARBA" id="ARBA00022553"/>
    </source>
</evidence>
<dbReference type="Pfam" id="PF00196">
    <property type="entry name" value="GerE"/>
    <property type="match status" value="1"/>
</dbReference>
<dbReference type="PANTHER" id="PTHR43214">
    <property type="entry name" value="TWO-COMPONENT RESPONSE REGULATOR"/>
    <property type="match status" value="1"/>
</dbReference>
<evidence type="ECO:0000256" key="5">
    <source>
        <dbReference type="PROSITE-ProRule" id="PRU00169"/>
    </source>
</evidence>
<proteinExistence type="predicted"/>
<evidence type="ECO:0000256" key="3">
    <source>
        <dbReference type="ARBA" id="ARBA00023125"/>
    </source>
</evidence>
<dbReference type="InterPro" id="IPR001789">
    <property type="entry name" value="Sig_transdc_resp-reg_receiver"/>
</dbReference>
<evidence type="ECO:0000256" key="4">
    <source>
        <dbReference type="ARBA" id="ARBA00023163"/>
    </source>
</evidence>
<dbReference type="EMBL" id="JBHSQV010000036">
    <property type="protein sequence ID" value="MFC5986152.1"/>
    <property type="molecule type" value="Genomic_DNA"/>
</dbReference>
<dbReference type="Pfam" id="PF00072">
    <property type="entry name" value="Response_reg"/>
    <property type="match status" value="1"/>
</dbReference>
<keyword evidence="2" id="KW-0805">Transcription regulation</keyword>
<name>A0ABW1IM44_9BACL</name>
<dbReference type="PROSITE" id="PS50043">
    <property type="entry name" value="HTH_LUXR_2"/>
    <property type="match status" value="1"/>
</dbReference>
<evidence type="ECO:0000313" key="9">
    <source>
        <dbReference type="Proteomes" id="UP001596250"/>
    </source>
</evidence>
<dbReference type="SUPFAM" id="SSF52172">
    <property type="entry name" value="CheY-like"/>
    <property type="match status" value="1"/>
</dbReference>
<dbReference type="CDD" id="cd06170">
    <property type="entry name" value="LuxR_C_like"/>
    <property type="match status" value="1"/>
</dbReference>
<dbReference type="SMART" id="SM00421">
    <property type="entry name" value="HTH_LUXR"/>
    <property type="match status" value="1"/>
</dbReference>
<dbReference type="PRINTS" id="PR00038">
    <property type="entry name" value="HTHLUXR"/>
</dbReference>
<organism evidence="8 9">
    <name type="scientific">Marinicrinis lubricantis</name>
    <dbReference type="NCBI Taxonomy" id="2086470"/>
    <lineage>
        <taxon>Bacteria</taxon>
        <taxon>Bacillati</taxon>
        <taxon>Bacillota</taxon>
        <taxon>Bacilli</taxon>
        <taxon>Bacillales</taxon>
        <taxon>Paenibacillaceae</taxon>
    </lineage>
</organism>
<dbReference type="InterPro" id="IPR039420">
    <property type="entry name" value="WalR-like"/>
</dbReference>
<evidence type="ECO:0000259" key="6">
    <source>
        <dbReference type="PROSITE" id="PS50043"/>
    </source>
</evidence>
<feature type="modified residue" description="4-aspartylphosphate" evidence="5">
    <location>
        <position position="57"/>
    </location>
</feature>
<keyword evidence="4" id="KW-0804">Transcription</keyword>
<protein>
    <submittedName>
        <fullName evidence="8">Response regulator</fullName>
    </submittedName>
</protein>
<accession>A0ABW1IM44</accession>
<dbReference type="InterPro" id="IPR000792">
    <property type="entry name" value="Tscrpt_reg_LuxR_C"/>
</dbReference>
<keyword evidence="1 5" id="KW-0597">Phosphoprotein</keyword>
<sequence>MKDFIKILLVEDDPDWIQAIQGYLQQEPDFMLAGAASNRAEALALADALEIDVVLMDIQLAEGELSGIEVAAEILQRKSVKVIMLTSVSSEDMIRKAFTAGAVQYVLKNDFDQLPHLIRLVHRQPLAMDVLLKEFSRLKREEQLNPLTPAEREVFEMMEQGLTVPEMEKKLVKSESTLKNQINRILKKLNASSRKEAVDKVNRKGL</sequence>
<dbReference type="PROSITE" id="PS50110">
    <property type="entry name" value="RESPONSE_REGULATORY"/>
    <property type="match status" value="1"/>
</dbReference>
<comment type="caution">
    <text evidence="8">The sequence shown here is derived from an EMBL/GenBank/DDBJ whole genome shotgun (WGS) entry which is preliminary data.</text>
</comment>
<dbReference type="InterPro" id="IPR011006">
    <property type="entry name" value="CheY-like_superfamily"/>
</dbReference>
<evidence type="ECO:0000259" key="7">
    <source>
        <dbReference type="PROSITE" id="PS50110"/>
    </source>
</evidence>
<dbReference type="Gene3D" id="3.40.50.2300">
    <property type="match status" value="1"/>
</dbReference>
<reference evidence="9" key="1">
    <citation type="journal article" date="2019" name="Int. J. Syst. Evol. Microbiol.">
        <title>The Global Catalogue of Microorganisms (GCM) 10K type strain sequencing project: providing services to taxonomists for standard genome sequencing and annotation.</title>
        <authorList>
            <consortium name="The Broad Institute Genomics Platform"/>
            <consortium name="The Broad Institute Genome Sequencing Center for Infectious Disease"/>
            <person name="Wu L."/>
            <person name="Ma J."/>
        </authorList>
    </citation>
    <scope>NUCLEOTIDE SEQUENCE [LARGE SCALE GENOMIC DNA]</scope>
    <source>
        <strain evidence="9">CCM 8749</strain>
    </source>
</reference>
<evidence type="ECO:0000313" key="8">
    <source>
        <dbReference type="EMBL" id="MFC5986152.1"/>
    </source>
</evidence>
<dbReference type="SMART" id="SM00448">
    <property type="entry name" value="REC"/>
    <property type="match status" value="1"/>
</dbReference>
<feature type="domain" description="HTH luxR-type" evidence="6">
    <location>
        <begin position="140"/>
        <end position="205"/>
    </location>
</feature>
<dbReference type="RefSeq" id="WP_379893485.1">
    <property type="nucleotide sequence ID" value="NZ_CBCSCT010000001.1"/>
</dbReference>
<evidence type="ECO:0000256" key="2">
    <source>
        <dbReference type="ARBA" id="ARBA00023015"/>
    </source>
</evidence>
<keyword evidence="3" id="KW-0238">DNA-binding</keyword>
<dbReference type="Proteomes" id="UP001596250">
    <property type="component" value="Unassembled WGS sequence"/>
</dbReference>
<gene>
    <name evidence="8" type="ORF">ACFPXP_06865</name>
</gene>
<feature type="domain" description="Response regulatory" evidence="7">
    <location>
        <begin position="6"/>
        <end position="123"/>
    </location>
</feature>
<dbReference type="InterPro" id="IPR058245">
    <property type="entry name" value="NreC/VraR/RcsB-like_REC"/>
</dbReference>
<keyword evidence="9" id="KW-1185">Reference proteome</keyword>
<dbReference type="CDD" id="cd17535">
    <property type="entry name" value="REC_NarL-like"/>
    <property type="match status" value="1"/>
</dbReference>